<dbReference type="Proteomes" id="UP000386466">
    <property type="component" value="Unassembled WGS sequence"/>
</dbReference>
<evidence type="ECO:0000256" key="1">
    <source>
        <dbReference type="SAM" id="Phobius"/>
    </source>
</evidence>
<feature type="non-terminal residue" evidence="3">
    <location>
        <position position="93"/>
    </location>
</feature>
<name>A0A485NY64_LYNPA</name>
<organism evidence="3 4">
    <name type="scientific">Lynx pardinus</name>
    <name type="common">Iberian lynx</name>
    <name type="synonym">Felis pardina</name>
    <dbReference type="NCBI Taxonomy" id="191816"/>
    <lineage>
        <taxon>Eukaryota</taxon>
        <taxon>Metazoa</taxon>
        <taxon>Chordata</taxon>
        <taxon>Craniata</taxon>
        <taxon>Vertebrata</taxon>
        <taxon>Euteleostomi</taxon>
        <taxon>Mammalia</taxon>
        <taxon>Eutheria</taxon>
        <taxon>Laurasiatheria</taxon>
        <taxon>Carnivora</taxon>
        <taxon>Feliformia</taxon>
        <taxon>Felidae</taxon>
        <taxon>Felinae</taxon>
        <taxon>Lynx</taxon>
    </lineage>
</organism>
<evidence type="ECO:0000313" key="4">
    <source>
        <dbReference type="Proteomes" id="UP000386466"/>
    </source>
</evidence>
<dbReference type="GO" id="GO:0006508">
    <property type="term" value="P:proteolysis"/>
    <property type="evidence" value="ECO:0007669"/>
    <property type="project" value="UniProtKB-KW"/>
</dbReference>
<dbReference type="InterPro" id="IPR036364">
    <property type="entry name" value="SEA_dom_sf"/>
</dbReference>
<keyword evidence="3" id="KW-0645">Protease</keyword>
<dbReference type="Pfam" id="PF01390">
    <property type="entry name" value="SEA"/>
    <property type="match status" value="1"/>
</dbReference>
<evidence type="ECO:0000313" key="3">
    <source>
        <dbReference type="EMBL" id="VFV36556.1"/>
    </source>
</evidence>
<reference evidence="3 4" key="1">
    <citation type="submission" date="2019-01" db="EMBL/GenBank/DDBJ databases">
        <authorList>
            <person name="Alioto T."/>
            <person name="Alioto T."/>
        </authorList>
    </citation>
    <scope>NUCLEOTIDE SEQUENCE [LARGE SCALE GENOMIC DNA]</scope>
</reference>
<keyword evidence="1" id="KW-0472">Membrane</keyword>
<dbReference type="Gene3D" id="3.30.70.960">
    <property type="entry name" value="SEA domain"/>
    <property type="match status" value="1"/>
</dbReference>
<dbReference type="AlphaFoldDB" id="A0A485NY64"/>
<proteinExistence type="predicted"/>
<feature type="transmembrane region" description="Helical" evidence="1">
    <location>
        <begin position="29"/>
        <end position="52"/>
    </location>
</feature>
<feature type="domain" description="SEA" evidence="2">
    <location>
        <begin position="56"/>
        <end position="93"/>
    </location>
</feature>
<dbReference type="GO" id="GO:0008233">
    <property type="term" value="F:peptidase activity"/>
    <property type="evidence" value="ECO:0007669"/>
    <property type="project" value="UniProtKB-KW"/>
</dbReference>
<keyword evidence="1 3" id="KW-0812">Transmembrane</keyword>
<dbReference type="InterPro" id="IPR000082">
    <property type="entry name" value="SEA_dom"/>
</dbReference>
<keyword evidence="3" id="KW-0378">Hydrolase</keyword>
<dbReference type="SUPFAM" id="SSF82671">
    <property type="entry name" value="SEA domain"/>
    <property type="match status" value="1"/>
</dbReference>
<dbReference type="PROSITE" id="PS50024">
    <property type="entry name" value="SEA"/>
    <property type="match status" value="1"/>
</dbReference>
<protein>
    <submittedName>
        <fullName evidence="3">Transmembrane protease serine</fullName>
    </submittedName>
</protein>
<keyword evidence="1" id="KW-1133">Transmembrane helix</keyword>
<evidence type="ECO:0000259" key="2">
    <source>
        <dbReference type="PROSITE" id="PS50024"/>
    </source>
</evidence>
<sequence>MYAPVELSEVDYPQVEYQRRQQFWDPIRLALFTLAIVAIIGIAIGIVTHFVVEDDKSFYYLASFKVTNIKYKENYGMKSSREFIERSHQIERM</sequence>
<keyword evidence="4" id="KW-1185">Reference proteome</keyword>
<dbReference type="EMBL" id="CAAGRJ010022890">
    <property type="protein sequence ID" value="VFV36556.1"/>
    <property type="molecule type" value="Genomic_DNA"/>
</dbReference>
<gene>
    <name evidence="3" type="ORF">LYPA_23C003849</name>
</gene>
<accession>A0A485NY64</accession>